<organism evidence="1">
    <name type="scientific">Myoviridae sp. ctgXL3</name>
    <dbReference type="NCBI Taxonomy" id="2826681"/>
    <lineage>
        <taxon>Viruses</taxon>
        <taxon>Duplodnaviria</taxon>
        <taxon>Heunggongvirae</taxon>
        <taxon>Uroviricota</taxon>
        <taxon>Caudoviricetes</taxon>
    </lineage>
</organism>
<name>A0A8S5QS43_9CAUD</name>
<evidence type="ECO:0000313" key="1">
    <source>
        <dbReference type="EMBL" id="DAE21460.1"/>
    </source>
</evidence>
<sequence>MIYCVQAKKLAYTVPIEEYPQFKGHGVAD</sequence>
<reference evidence="1" key="1">
    <citation type="journal article" date="2021" name="Proc. Natl. Acad. Sci. U.S.A.">
        <title>A Catalog of Tens of Thousands of Viruses from Human Metagenomes Reveals Hidden Associations with Chronic Diseases.</title>
        <authorList>
            <person name="Tisza M.J."/>
            <person name="Buck C.B."/>
        </authorList>
    </citation>
    <scope>NUCLEOTIDE SEQUENCE</scope>
    <source>
        <strain evidence="1">CtgXL3</strain>
    </source>
</reference>
<proteinExistence type="predicted"/>
<dbReference type="EMBL" id="BK015712">
    <property type="protein sequence ID" value="DAE21460.1"/>
    <property type="molecule type" value="Genomic_DNA"/>
</dbReference>
<protein>
    <submittedName>
        <fullName evidence="1">Uncharacterized protein</fullName>
    </submittedName>
</protein>
<accession>A0A8S5QS43</accession>